<name>A0ABX6DCK9_9BACI</name>
<gene>
    <name evidence="1" type="ORF">GDS87_11885</name>
</gene>
<evidence type="ECO:0000313" key="2">
    <source>
        <dbReference type="Proteomes" id="UP000373269"/>
    </source>
</evidence>
<dbReference type="EMBL" id="CP045835">
    <property type="protein sequence ID" value="QGG51607.1"/>
    <property type="molecule type" value="Genomic_DNA"/>
</dbReference>
<protein>
    <recommendedName>
        <fullName evidence="3">HK97 gp10 family phage protein</fullName>
    </recommendedName>
</protein>
<evidence type="ECO:0008006" key="3">
    <source>
        <dbReference type="Google" id="ProtNLM"/>
    </source>
</evidence>
<dbReference type="NCBIfam" id="TIGR01725">
    <property type="entry name" value="phge_HK97_gp10"/>
    <property type="match status" value="1"/>
</dbReference>
<accession>A0ABX6DCK9</accession>
<dbReference type="Proteomes" id="UP000373269">
    <property type="component" value="Chromosome"/>
</dbReference>
<proteinExistence type="predicted"/>
<keyword evidence="2" id="KW-1185">Reference proteome</keyword>
<reference evidence="1 2" key="1">
    <citation type="submission" date="2019-11" db="EMBL/GenBank/DDBJ databases">
        <title>Whole Genome Sequencing and Comparative Genomic Analyses of Lysinibacillus pakistanensis LZH-9, a Halotolerant Strain with Excellent COD Removal Capability.</title>
        <authorList>
            <person name="Zhou H."/>
        </authorList>
    </citation>
    <scope>NUCLEOTIDE SEQUENCE [LARGE SCALE GENOMIC DNA]</scope>
    <source>
        <strain evidence="1 2">LZH-9</strain>
    </source>
</reference>
<sequence length="142" mass="15737">MRFEIQGMEALMQNILNLPLEEAEENEALNAGAKVVKNAVVEEAPVGNRKSKKKKNTKLKKNIKIKRAKDGEVKVHTGKAYHGHILEGGRSAGSKYVMKNGKRQKVTWGPIAPNPFFTRGFEKSKTDAIDAVADVIKKVKNL</sequence>
<dbReference type="InterPro" id="IPR010064">
    <property type="entry name" value="HK97-gp10_tail"/>
</dbReference>
<organism evidence="1 2">
    <name type="scientific">Lysinibacillus pakistanensis</name>
    <dbReference type="NCBI Taxonomy" id="759811"/>
    <lineage>
        <taxon>Bacteria</taxon>
        <taxon>Bacillati</taxon>
        <taxon>Bacillota</taxon>
        <taxon>Bacilli</taxon>
        <taxon>Bacillales</taxon>
        <taxon>Bacillaceae</taxon>
        <taxon>Lysinibacillus</taxon>
    </lineage>
</organism>
<evidence type="ECO:0000313" key="1">
    <source>
        <dbReference type="EMBL" id="QGG51607.1"/>
    </source>
</evidence>
<dbReference type="Pfam" id="PF04883">
    <property type="entry name" value="HK97-gp10_like"/>
    <property type="match status" value="1"/>
</dbReference>
<dbReference type="RefSeq" id="WP_369595763.1">
    <property type="nucleotide sequence ID" value="NZ_CP045835.1"/>
</dbReference>